<keyword evidence="4" id="KW-0547">Nucleotide-binding</keyword>
<keyword evidence="4" id="KW-0067">ATP-binding</keyword>
<dbReference type="Pfam" id="PF01150">
    <property type="entry name" value="GDA1_CD39"/>
    <property type="match status" value="1"/>
</dbReference>
<feature type="region of interest" description="Disordered" evidence="5">
    <location>
        <begin position="753"/>
        <end position="803"/>
    </location>
</feature>
<evidence type="ECO:0000256" key="5">
    <source>
        <dbReference type="SAM" id="MobiDB-lite"/>
    </source>
</evidence>
<sequence>MVFSKFADIVCAAAARLSGPKSSSIPYVSPGLPPLAGSVRRFGFPSSVQKNNLRLSSSLQDFSAYGRLDPEEGSLYPATECSLTHINPQFLPSENGGSSSFSKEKASPGVPSVRKKWVRVFIVFSCLLLFAFILYSVQFFYSNWSQGASKFYVVLDCGSTGTRVYIYEAFVNQNKNDSLPILLRSFPEALQSKPSSQTGRAYNRMETEPGFHNLVHNASGLRGAIEPLLQWAENQIPKHAHKTTSLFLYATAGVRRLPSSDSDWLLSNAWSILKNSSFVCLREWVKIISGMEEAYYGWIALNYQTGVLGARPEKETFGALDLGGSSLQVTFESKKDDQDKTSLKLSIGPVNHHLSAYSLSGYGLNDAFDKSVVHLLKRLPQITTADLVNGNVVIKHPCLHTGFEEQYICSQCTSVYQDGGSPLIGGKKMGKGGKPGIPIQLVGAPKWEECSALAKVAVNLSEWSEQRLGRDCELQPCALPDNLPRPFGQFYGMSGFYVVYRFFNLSSDAALDDVLEKGQEFCEKAWDVAKNSVAPQPFIEQYCFRAPYIVFLLREGLHITDSHVIIGSGSISWTLGFALLEAGKAFSTRLGLQNYEIFRMKINPIIFIAVLFVSILLLGCALSCVGNWKPRFFRRPHLPLFRHNSASSTSVLNIPSPFRFQRWSPINSGELFCINPVTHRTLVFLRLNLPAICLIGDEYHTCTGDGRVKMPLSPVANAQQGPFGMGYGFSGCSVQLTESSLCPSSSSVAHSYSSGSLGQMQSDNSTMGSFWTPHRGQMRLQSRRSQSREDLSSSLAETHLVKV</sequence>
<dbReference type="GO" id="GO:0017110">
    <property type="term" value="F:nucleoside diphosphate phosphatase activity"/>
    <property type="evidence" value="ECO:0007669"/>
    <property type="project" value="TreeGrafter"/>
</dbReference>
<evidence type="ECO:0000256" key="3">
    <source>
        <dbReference type="PIRSR" id="PIRSR600407-1"/>
    </source>
</evidence>
<evidence type="ECO:0000256" key="4">
    <source>
        <dbReference type="PIRSR" id="PIRSR600407-2"/>
    </source>
</evidence>
<evidence type="ECO:0000256" key="6">
    <source>
        <dbReference type="SAM" id="Phobius"/>
    </source>
</evidence>
<dbReference type="EMBL" id="JAVXUP010000024">
    <property type="protein sequence ID" value="KAK3042108.1"/>
    <property type="molecule type" value="Genomic_DNA"/>
</dbReference>
<keyword evidence="2" id="KW-0378">Hydrolase</keyword>
<dbReference type="Gene3D" id="3.30.420.150">
    <property type="entry name" value="Exopolyphosphatase. Domain 2"/>
    <property type="match status" value="1"/>
</dbReference>
<gene>
    <name evidence="7" type="ORF">RJ639_001810</name>
</gene>
<evidence type="ECO:0000256" key="2">
    <source>
        <dbReference type="ARBA" id="ARBA00022801"/>
    </source>
</evidence>
<keyword evidence="6" id="KW-0472">Membrane</keyword>
<feature type="binding site" evidence="4">
    <location>
        <begin position="324"/>
        <end position="328"/>
    </location>
    <ligand>
        <name>ATP</name>
        <dbReference type="ChEBI" id="CHEBI:30616"/>
    </ligand>
</feature>
<feature type="transmembrane region" description="Helical" evidence="6">
    <location>
        <begin position="605"/>
        <end position="625"/>
    </location>
</feature>
<keyword evidence="6" id="KW-0812">Transmembrane</keyword>
<keyword evidence="6" id="KW-1133">Transmembrane helix</keyword>
<dbReference type="AlphaFoldDB" id="A0AA88X974"/>
<dbReference type="PANTHER" id="PTHR11782:SF125">
    <property type="entry name" value="APYRASE 7-RELATED"/>
    <property type="match status" value="1"/>
</dbReference>
<keyword evidence="8" id="KW-1185">Reference proteome</keyword>
<feature type="compositionally biased region" description="Polar residues" evidence="5">
    <location>
        <begin position="757"/>
        <end position="769"/>
    </location>
</feature>
<evidence type="ECO:0000313" key="8">
    <source>
        <dbReference type="Proteomes" id="UP001188597"/>
    </source>
</evidence>
<dbReference type="GO" id="GO:0005524">
    <property type="term" value="F:ATP binding"/>
    <property type="evidence" value="ECO:0007669"/>
    <property type="project" value="UniProtKB-KW"/>
</dbReference>
<dbReference type="GO" id="GO:0016020">
    <property type="term" value="C:membrane"/>
    <property type="evidence" value="ECO:0007669"/>
    <property type="project" value="TreeGrafter"/>
</dbReference>
<dbReference type="Proteomes" id="UP001188597">
    <property type="component" value="Unassembled WGS sequence"/>
</dbReference>
<name>A0AA88X974_9ASTE</name>
<evidence type="ECO:0000313" key="7">
    <source>
        <dbReference type="EMBL" id="KAK3042108.1"/>
    </source>
</evidence>
<organism evidence="7 8">
    <name type="scientific">Escallonia herrerae</name>
    <dbReference type="NCBI Taxonomy" id="1293975"/>
    <lineage>
        <taxon>Eukaryota</taxon>
        <taxon>Viridiplantae</taxon>
        <taxon>Streptophyta</taxon>
        <taxon>Embryophyta</taxon>
        <taxon>Tracheophyta</taxon>
        <taxon>Spermatophyta</taxon>
        <taxon>Magnoliopsida</taxon>
        <taxon>eudicotyledons</taxon>
        <taxon>Gunneridae</taxon>
        <taxon>Pentapetalae</taxon>
        <taxon>asterids</taxon>
        <taxon>campanulids</taxon>
        <taxon>Escalloniales</taxon>
        <taxon>Escalloniaceae</taxon>
        <taxon>Escallonia</taxon>
    </lineage>
</organism>
<feature type="transmembrane region" description="Helical" evidence="6">
    <location>
        <begin position="120"/>
        <end position="141"/>
    </location>
</feature>
<proteinExistence type="inferred from homology"/>
<protein>
    <recommendedName>
        <fullName evidence="9">Apyrase 7</fullName>
    </recommendedName>
</protein>
<dbReference type="PANTHER" id="PTHR11782">
    <property type="entry name" value="ADENOSINE/GUANOSINE DIPHOSPHATASE"/>
    <property type="match status" value="1"/>
</dbReference>
<comment type="similarity">
    <text evidence="1">Belongs to the GDA1/CD39 NTPase family.</text>
</comment>
<accession>A0AA88X974</accession>
<dbReference type="InterPro" id="IPR000407">
    <property type="entry name" value="GDA1_CD39_NTPase"/>
</dbReference>
<comment type="caution">
    <text evidence="7">The sequence shown here is derived from an EMBL/GenBank/DDBJ whole genome shotgun (WGS) entry which is preliminary data.</text>
</comment>
<evidence type="ECO:0008006" key="9">
    <source>
        <dbReference type="Google" id="ProtNLM"/>
    </source>
</evidence>
<dbReference type="Gene3D" id="3.30.420.40">
    <property type="match status" value="1"/>
</dbReference>
<evidence type="ECO:0000256" key="1">
    <source>
        <dbReference type="ARBA" id="ARBA00009283"/>
    </source>
</evidence>
<reference evidence="7" key="1">
    <citation type="submission" date="2022-12" db="EMBL/GenBank/DDBJ databases">
        <title>Draft genome assemblies for two species of Escallonia (Escalloniales).</title>
        <authorList>
            <person name="Chanderbali A."/>
            <person name="Dervinis C."/>
            <person name="Anghel I."/>
            <person name="Soltis D."/>
            <person name="Soltis P."/>
            <person name="Zapata F."/>
        </authorList>
    </citation>
    <scope>NUCLEOTIDE SEQUENCE</scope>
    <source>
        <strain evidence="7">UCBG64.0493</strain>
        <tissue evidence="7">Leaf</tissue>
    </source>
</reference>
<dbReference type="CDD" id="cd24043">
    <property type="entry name" value="ASKHA_NBD_AtAPY7-like"/>
    <property type="match status" value="1"/>
</dbReference>
<dbReference type="GO" id="GO:0009134">
    <property type="term" value="P:nucleoside diphosphate catabolic process"/>
    <property type="evidence" value="ECO:0007669"/>
    <property type="project" value="TreeGrafter"/>
</dbReference>
<feature type="active site" description="Proton acceptor" evidence="3">
    <location>
        <position position="293"/>
    </location>
</feature>